<evidence type="ECO:0000256" key="9">
    <source>
        <dbReference type="ARBA" id="ARBA00022741"/>
    </source>
</evidence>
<evidence type="ECO:0000256" key="12">
    <source>
        <dbReference type="ARBA" id="ARBA00022842"/>
    </source>
</evidence>
<keyword evidence="8 15" id="KW-0479">Metal-binding</keyword>
<dbReference type="Gene3D" id="3.30.470.20">
    <property type="entry name" value="ATP-grasp fold, B domain"/>
    <property type="match status" value="1"/>
</dbReference>
<feature type="domain" description="PEP-utilising enzyme C-terminal" evidence="18">
    <location>
        <begin position="487"/>
        <end position="789"/>
    </location>
</feature>
<dbReference type="InterPro" id="IPR040442">
    <property type="entry name" value="Pyrv_kinase-like_dom_sf"/>
</dbReference>
<dbReference type="Gene3D" id="3.50.30.10">
    <property type="entry name" value="Phosphohistidine domain"/>
    <property type="match status" value="1"/>
</dbReference>
<dbReference type="PIRSF" id="PIRSF000854">
    <property type="entry name" value="PEP_synthase"/>
    <property type="match status" value="1"/>
</dbReference>
<comment type="pathway">
    <text evidence="3 15">Carbohydrate biosynthesis; gluconeogenesis.</text>
</comment>
<dbReference type="RefSeq" id="WP_373656312.1">
    <property type="nucleotide sequence ID" value="NZ_JBGUAW010000007.1"/>
</dbReference>
<feature type="domain" description="Pyruvate phosphate dikinase AMP/ATP-binding" evidence="17">
    <location>
        <begin position="19"/>
        <end position="347"/>
    </location>
</feature>
<dbReference type="SUPFAM" id="SSF51621">
    <property type="entry name" value="Phosphoenolpyruvate/pyruvate domain"/>
    <property type="match status" value="1"/>
</dbReference>
<dbReference type="Gene3D" id="3.20.20.60">
    <property type="entry name" value="Phosphoenolpyruvate-binding domains"/>
    <property type="match status" value="1"/>
</dbReference>
<evidence type="ECO:0000259" key="17">
    <source>
        <dbReference type="Pfam" id="PF01326"/>
    </source>
</evidence>
<evidence type="ECO:0000256" key="11">
    <source>
        <dbReference type="ARBA" id="ARBA00022840"/>
    </source>
</evidence>
<keyword evidence="9 15" id="KW-0547">Nucleotide-binding</keyword>
<organism evidence="19 20">
    <name type="scientific">Thiohalorhabdus methylotrophus</name>
    <dbReference type="NCBI Taxonomy" id="3242694"/>
    <lineage>
        <taxon>Bacteria</taxon>
        <taxon>Pseudomonadati</taxon>
        <taxon>Pseudomonadota</taxon>
        <taxon>Gammaproteobacteria</taxon>
        <taxon>Thiohalorhabdales</taxon>
        <taxon>Thiohalorhabdaceae</taxon>
        <taxon>Thiohalorhabdus</taxon>
    </lineage>
</organism>
<reference evidence="19 20" key="1">
    <citation type="submission" date="2024-08" db="EMBL/GenBank/DDBJ databases">
        <title>Whole-genome sequencing of halo(alkali)philic microorganisms from hypersaline lakes.</title>
        <authorList>
            <person name="Sorokin D.Y."/>
            <person name="Merkel A.Y."/>
            <person name="Messina E."/>
            <person name="Yakimov M."/>
        </authorList>
    </citation>
    <scope>NUCLEOTIDE SEQUENCE [LARGE SCALE GENOMIC DNA]</scope>
    <source>
        <strain evidence="19 20">Cl-TMA</strain>
    </source>
</reference>
<evidence type="ECO:0000256" key="2">
    <source>
        <dbReference type="ARBA" id="ARBA00002988"/>
    </source>
</evidence>
<dbReference type="InterPro" id="IPR006319">
    <property type="entry name" value="PEP_synth"/>
</dbReference>
<comment type="catalytic activity">
    <reaction evidence="14 15">
        <text>pyruvate + ATP + H2O = phosphoenolpyruvate + AMP + phosphate + 2 H(+)</text>
        <dbReference type="Rhea" id="RHEA:11364"/>
        <dbReference type="ChEBI" id="CHEBI:15361"/>
        <dbReference type="ChEBI" id="CHEBI:15377"/>
        <dbReference type="ChEBI" id="CHEBI:15378"/>
        <dbReference type="ChEBI" id="CHEBI:30616"/>
        <dbReference type="ChEBI" id="CHEBI:43474"/>
        <dbReference type="ChEBI" id="CHEBI:58702"/>
        <dbReference type="ChEBI" id="CHEBI:456215"/>
        <dbReference type="EC" id="2.7.9.2"/>
    </reaction>
</comment>
<comment type="cofactor">
    <cofactor evidence="1 15">
        <name>Mg(2+)</name>
        <dbReference type="ChEBI" id="CHEBI:18420"/>
    </cofactor>
</comment>
<evidence type="ECO:0000256" key="7">
    <source>
        <dbReference type="ARBA" id="ARBA00022679"/>
    </source>
</evidence>
<evidence type="ECO:0000256" key="10">
    <source>
        <dbReference type="ARBA" id="ARBA00022777"/>
    </source>
</evidence>
<keyword evidence="12 15" id="KW-0460">Magnesium</keyword>
<evidence type="ECO:0000313" key="20">
    <source>
        <dbReference type="Proteomes" id="UP001575181"/>
    </source>
</evidence>
<accession>A0ABV4TX34</accession>
<evidence type="ECO:0000256" key="3">
    <source>
        <dbReference type="ARBA" id="ARBA00004742"/>
    </source>
</evidence>
<comment type="function">
    <text evidence="2 15">Catalyzes the phosphorylation of pyruvate to phosphoenolpyruvate.</text>
</comment>
<dbReference type="Pfam" id="PF02896">
    <property type="entry name" value="PEP-utilizers_C"/>
    <property type="match status" value="1"/>
</dbReference>
<dbReference type="SUPFAM" id="SSF56059">
    <property type="entry name" value="Glutathione synthetase ATP-binding domain-like"/>
    <property type="match status" value="1"/>
</dbReference>
<evidence type="ECO:0000313" key="19">
    <source>
        <dbReference type="EMBL" id="MFA9461527.1"/>
    </source>
</evidence>
<dbReference type="PANTHER" id="PTHR43030:SF1">
    <property type="entry name" value="PHOSPHOENOLPYRUVATE SYNTHASE"/>
    <property type="match status" value="1"/>
</dbReference>
<comment type="caution">
    <text evidence="19">The sequence shown here is derived from an EMBL/GenBank/DDBJ whole genome shotgun (WGS) entry which is preliminary data.</text>
</comment>
<dbReference type="InterPro" id="IPR015813">
    <property type="entry name" value="Pyrv/PenolPyrv_kinase-like_dom"/>
</dbReference>
<dbReference type="EC" id="2.7.9.2" evidence="5 15"/>
<dbReference type="InterPro" id="IPR023151">
    <property type="entry name" value="PEP_util_CS"/>
</dbReference>
<dbReference type="InterPro" id="IPR008279">
    <property type="entry name" value="PEP-util_enz_mobile_dom"/>
</dbReference>
<keyword evidence="11 15" id="KW-0067">ATP-binding</keyword>
<feature type="domain" description="PEP-utilising enzyme mobile" evidence="16">
    <location>
        <begin position="389"/>
        <end position="460"/>
    </location>
</feature>
<dbReference type="NCBIfam" id="TIGR01418">
    <property type="entry name" value="PEP_synth"/>
    <property type="match status" value="1"/>
</dbReference>
<evidence type="ECO:0000256" key="1">
    <source>
        <dbReference type="ARBA" id="ARBA00001946"/>
    </source>
</evidence>
<evidence type="ECO:0000256" key="6">
    <source>
        <dbReference type="ARBA" id="ARBA00021623"/>
    </source>
</evidence>
<dbReference type="PROSITE" id="PS00370">
    <property type="entry name" value="PEP_ENZYMES_PHOS_SITE"/>
    <property type="match status" value="1"/>
</dbReference>
<dbReference type="Gene3D" id="3.30.1490.20">
    <property type="entry name" value="ATP-grasp fold, A domain"/>
    <property type="match status" value="1"/>
</dbReference>
<dbReference type="PROSITE" id="PS00742">
    <property type="entry name" value="PEP_ENZYMES_2"/>
    <property type="match status" value="1"/>
</dbReference>
<evidence type="ECO:0000256" key="13">
    <source>
        <dbReference type="ARBA" id="ARBA00033470"/>
    </source>
</evidence>
<dbReference type="InterPro" id="IPR002192">
    <property type="entry name" value="PPDK_AMP/ATP-bd"/>
</dbReference>
<sequence>MEEPPYIIWFQDLSMDMVSQVGGKNASLGEITRNLAEAGVRVPGGFAVTAKSYRALIDGAELREPLRELFRDLDISNRADLAFAGERARGWILNAEMPAELEREIRDAYERMCSDRGKPEMAVAVRSSATAEDLPDASFAGQQETYLHVHGADNLVRAVHKCFASLFTDRAISYRTKRGFDHLDVALSVGIQEMVYADRGAAGVMFSIDTESGFEDAVFITAAYGLGENVVQGAVNPDEYYVFKPLLEQGKPALIRRKLGDKALRMVYGENGNPRNVRVPEKERKRFVLSDGEALTLARWAVAVEKHYSQVHGKPTPMDMEWARDQDTGELFMLQARPETVHAGKKPELLRTYRLNEAGEVLATGRSVGAAIASGPVRVVETPKALRQFETGDILVTDMTDPDWEPIMKQAAGIITNRGGRTSHAAIVSRELGIPAVVGAGNATDVLDPDQRVTLSCAEGDTGYIYKGELDYSVEELQIGEDALPESVGLMMNVANPERAFTFAQVPNHGVGLARMEFVINNEIAVHPMALLNPNRTSNQDRAEIRRRTEGFADNHEFFVRTLSEGLATIAASFWPKDVIVRLSDFKSSEYANLIGGRYFEPEEENPMIGFRGASRYYSDAYREGFAMECEAIRRARDALGLTNMKVMVPFCRTVEEGEKVLGELAANGLEQGADGLEVYIMCELPTNVILAEEFADVFDGFSIGSNDLTQLTLGVDRNSALVSPLFDERDEAVKRFIADAIHKVKGRGRKIGICGQAPSDYPEFAQFLVEQGIDTISVNPDALAVTAKYLKGHGG</sequence>
<dbReference type="InterPro" id="IPR018274">
    <property type="entry name" value="PEP_util_AS"/>
</dbReference>
<evidence type="ECO:0000259" key="16">
    <source>
        <dbReference type="Pfam" id="PF00391"/>
    </source>
</evidence>
<keyword evidence="10 15" id="KW-0418">Kinase</keyword>
<dbReference type="InterPro" id="IPR036637">
    <property type="entry name" value="Phosphohistidine_dom_sf"/>
</dbReference>
<protein>
    <recommendedName>
        <fullName evidence="6 15">Phosphoenolpyruvate synthase</fullName>
        <shortName evidence="15">PEP synthase</shortName>
        <ecNumber evidence="5 15">2.7.9.2</ecNumber>
    </recommendedName>
    <alternativeName>
        <fullName evidence="13 15">Pyruvate, water dikinase</fullName>
    </alternativeName>
</protein>
<dbReference type="GO" id="GO:0008986">
    <property type="term" value="F:pyruvate, water dikinase activity"/>
    <property type="evidence" value="ECO:0007669"/>
    <property type="project" value="UniProtKB-EC"/>
</dbReference>
<comment type="similarity">
    <text evidence="4 15">Belongs to the PEP-utilizing enzyme family.</text>
</comment>
<evidence type="ECO:0000256" key="15">
    <source>
        <dbReference type="PIRNR" id="PIRNR000854"/>
    </source>
</evidence>
<dbReference type="SUPFAM" id="SSF52009">
    <property type="entry name" value="Phosphohistidine domain"/>
    <property type="match status" value="1"/>
</dbReference>
<keyword evidence="7 15" id="KW-0808">Transferase</keyword>
<keyword evidence="20" id="KW-1185">Reference proteome</keyword>
<dbReference type="NCBIfam" id="NF005057">
    <property type="entry name" value="PRK06464.1"/>
    <property type="match status" value="1"/>
</dbReference>
<evidence type="ECO:0000256" key="4">
    <source>
        <dbReference type="ARBA" id="ARBA00007837"/>
    </source>
</evidence>
<evidence type="ECO:0000259" key="18">
    <source>
        <dbReference type="Pfam" id="PF02896"/>
    </source>
</evidence>
<evidence type="ECO:0000256" key="8">
    <source>
        <dbReference type="ARBA" id="ARBA00022723"/>
    </source>
</evidence>
<dbReference type="InterPro" id="IPR000121">
    <property type="entry name" value="PEP_util_C"/>
</dbReference>
<dbReference type="InterPro" id="IPR013815">
    <property type="entry name" value="ATP_grasp_subdomain_1"/>
</dbReference>
<evidence type="ECO:0000256" key="14">
    <source>
        <dbReference type="ARBA" id="ARBA00047700"/>
    </source>
</evidence>
<dbReference type="EMBL" id="JBGUAW010000007">
    <property type="protein sequence ID" value="MFA9461527.1"/>
    <property type="molecule type" value="Genomic_DNA"/>
</dbReference>
<dbReference type="PANTHER" id="PTHR43030">
    <property type="entry name" value="PHOSPHOENOLPYRUVATE SYNTHASE"/>
    <property type="match status" value="1"/>
</dbReference>
<dbReference type="Proteomes" id="UP001575181">
    <property type="component" value="Unassembled WGS sequence"/>
</dbReference>
<dbReference type="Pfam" id="PF01326">
    <property type="entry name" value="PPDK_N"/>
    <property type="match status" value="1"/>
</dbReference>
<name>A0ABV4TX34_9GAMM</name>
<proteinExistence type="inferred from homology"/>
<dbReference type="Pfam" id="PF00391">
    <property type="entry name" value="PEP-utilizers"/>
    <property type="match status" value="1"/>
</dbReference>
<evidence type="ECO:0000256" key="5">
    <source>
        <dbReference type="ARBA" id="ARBA00011996"/>
    </source>
</evidence>
<gene>
    <name evidence="19" type="primary">ppsA</name>
    <name evidence="19" type="ORF">ACERLL_11885</name>
</gene>